<dbReference type="InterPro" id="IPR011992">
    <property type="entry name" value="EF-hand-dom_pair"/>
</dbReference>
<accession>A0ABQ8LXC6</accession>
<dbReference type="PANTHER" id="PTHR11639:SF115">
    <property type="entry name" value="S100 CALCIUM-BINDING PROTEIN U-RELATED"/>
    <property type="match status" value="1"/>
</dbReference>
<keyword evidence="3" id="KW-0106">Calcium</keyword>
<dbReference type="PROSITE" id="PS00303">
    <property type="entry name" value="S100_CABP"/>
    <property type="match status" value="1"/>
</dbReference>
<feature type="domain" description="EF-hand" evidence="4">
    <location>
        <begin position="91"/>
        <end position="126"/>
    </location>
</feature>
<dbReference type="InterPro" id="IPR001751">
    <property type="entry name" value="S100/CaBP7/8-like_CS"/>
</dbReference>
<keyword evidence="6" id="KW-1185">Reference proteome</keyword>
<evidence type="ECO:0000313" key="6">
    <source>
        <dbReference type="Proteomes" id="UP000830375"/>
    </source>
</evidence>
<keyword evidence="2" id="KW-0479">Metal-binding</keyword>
<reference evidence="5 6" key="1">
    <citation type="submission" date="2022-01" db="EMBL/GenBank/DDBJ databases">
        <title>A high-quality chromosome-level genome assembly of rohu carp, Labeo rohita.</title>
        <authorList>
            <person name="Arick M.A. II"/>
            <person name="Hsu C.-Y."/>
            <person name="Magbanua Z."/>
            <person name="Pechanova O."/>
            <person name="Grover C."/>
            <person name="Miller E."/>
            <person name="Thrash A."/>
            <person name="Ezzel L."/>
            <person name="Alam S."/>
            <person name="Benzie J."/>
            <person name="Hamilton M."/>
            <person name="Karsi A."/>
            <person name="Lawrence M.L."/>
            <person name="Peterson D.G."/>
        </authorList>
    </citation>
    <scope>NUCLEOTIDE SEQUENCE [LARGE SCALE GENOMIC DNA]</scope>
    <source>
        <strain evidence="6">BAU-BD-2019</strain>
        <tissue evidence="5">Blood</tissue>
    </source>
</reference>
<proteinExistence type="inferred from homology"/>
<gene>
    <name evidence="5" type="ORF">H4Q32_017661</name>
</gene>
<comment type="similarity">
    <text evidence="1">Belongs to the S-100 family.</text>
</comment>
<dbReference type="PROSITE" id="PS50222">
    <property type="entry name" value="EF_HAND_2"/>
    <property type="match status" value="1"/>
</dbReference>
<dbReference type="EMBL" id="JACTAM010000016">
    <property type="protein sequence ID" value="KAI2655292.1"/>
    <property type="molecule type" value="Genomic_DNA"/>
</dbReference>
<dbReference type="Proteomes" id="UP000830375">
    <property type="component" value="Unassembled WGS sequence"/>
</dbReference>
<dbReference type="SUPFAM" id="SSF47473">
    <property type="entry name" value="EF-hand"/>
    <property type="match status" value="1"/>
</dbReference>
<dbReference type="InterPro" id="IPR002048">
    <property type="entry name" value="EF_hand_dom"/>
</dbReference>
<evidence type="ECO:0000256" key="3">
    <source>
        <dbReference type="ARBA" id="ARBA00022837"/>
    </source>
</evidence>
<dbReference type="InterPro" id="IPR018247">
    <property type="entry name" value="EF_Hand_1_Ca_BS"/>
</dbReference>
<sequence>MSVKDHRFHCPVVYTLQLHTLLLCSSLPPPFFKLFNYSSIIPLLRVTKMEGAIKTVVMQFLSSARGKESLGGKNFQKLVQSQLGNILSDTDSSSAVKDMMKGLDDNQDGKVSFQEYLTLVGYLANSLSEQKTQSAAASGQ</sequence>
<evidence type="ECO:0000313" key="5">
    <source>
        <dbReference type="EMBL" id="KAI2655292.1"/>
    </source>
</evidence>
<evidence type="ECO:0000256" key="1">
    <source>
        <dbReference type="ARBA" id="ARBA00007323"/>
    </source>
</evidence>
<protein>
    <submittedName>
        <fullName evidence="5">Protein S100-A13</fullName>
    </submittedName>
</protein>
<organism evidence="5 6">
    <name type="scientific">Labeo rohita</name>
    <name type="common">Indian major carp</name>
    <name type="synonym">Cyprinus rohita</name>
    <dbReference type="NCBI Taxonomy" id="84645"/>
    <lineage>
        <taxon>Eukaryota</taxon>
        <taxon>Metazoa</taxon>
        <taxon>Chordata</taxon>
        <taxon>Craniata</taxon>
        <taxon>Vertebrata</taxon>
        <taxon>Euteleostomi</taxon>
        <taxon>Actinopterygii</taxon>
        <taxon>Neopterygii</taxon>
        <taxon>Teleostei</taxon>
        <taxon>Ostariophysi</taxon>
        <taxon>Cypriniformes</taxon>
        <taxon>Cyprinidae</taxon>
        <taxon>Labeoninae</taxon>
        <taxon>Labeonini</taxon>
        <taxon>Labeo</taxon>
    </lineage>
</organism>
<evidence type="ECO:0000256" key="2">
    <source>
        <dbReference type="ARBA" id="ARBA00022723"/>
    </source>
</evidence>
<dbReference type="PROSITE" id="PS00018">
    <property type="entry name" value="EF_HAND_1"/>
    <property type="match status" value="1"/>
</dbReference>
<evidence type="ECO:0000259" key="4">
    <source>
        <dbReference type="PROSITE" id="PS50222"/>
    </source>
</evidence>
<name>A0ABQ8LXC6_LABRO</name>
<dbReference type="PANTHER" id="PTHR11639">
    <property type="entry name" value="S100 CALCIUM-BINDING PROTEIN"/>
    <property type="match status" value="1"/>
</dbReference>
<dbReference type="Gene3D" id="1.10.238.10">
    <property type="entry name" value="EF-hand"/>
    <property type="match status" value="1"/>
</dbReference>
<comment type="caution">
    <text evidence="5">The sequence shown here is derived from an EMBL/GenBank/DDBJ whole genome shotgun (WGS) entry which is preliminary data.</text>
</comment>